<dbReference type="InterPro" id="IPR037191">
    <property type="entry name" value="VPS9_dom_sf"/>
</dbReference>
<dbReference type="Pfam" id="PF02204">
    <property type="entry name" value="VPS9"/>
    <property type="match status" value="1"/>
</dbReference>
<name>A0A0E0MV57_ORYRU</name>
<accession>A0A0E0MV57</accession>
<sequence length="58" mass="6439">MAKLTLTFSRMFMAEKLNCIMSCCQVINNLLLDVSMSNEQPLSGADDILPILIYITIG</sequence>
<dbReference type="GO" id="GO:0031267">
    <property type="term" value="F:small GTPase binding"/>
    <property type="evidence" value="ECO:0007669"/>
    <property type="project" value="TreeGrafter"/>
</dbReference>
<dbReference type="GO" id="GO:0016192">
    <property type="term" value="P:vesicle-mediated transport"/>
    <property type="evidence" value="ECO:0007669"/>
    <property type="project" value="InterPro"/>
</dbReference>
<evidence type="ECO:0000313" key="2">
    <source>
        <dbReference type="EnsemblPlants" id="ORUFI01G13630.1"/>
    </source>
</evidence>
<dbReference type="GO" id="GO:0005829">
    <property type="term" value="C:cytosol"/>
    <property type="evidence" value="ECO:0007669"/>
    <property type="project" value="TreeGrafter"/>
</dbReference>
<reference evidence="3" key="1">
    <citation type="submission" date="2013-06" db="EMBL/GenBank/DDBJ databases">
        <authorList>
            <person name="Zhao Q."/>
        </authorList>
    </citation>
    <scope>NUCLEOTIDE SEQUENCE</scope>
    <source>
        <strain evidence="3">cv. W1943</strain>
    </source>
</reference>
<dbReference type="PANTHER" id="PTHR23101">
    <property type="entry name" value="RAB GDP/GTP EXCHANGE FACTOR"/>
    <property type="match status" value="1"/>
</dbReference>
<dbReference type="eggNOG" id="KOG2319">
    <property type="taxonomic scope" value="Eukaryota"/>
</dbReference>
<dbReference type="PROSITE" id="PS51205">
    <property type="entry name" value="VPS9"/>
    <property type="match status" value="1"/>
</dbReference>
<dbReference type="AlphaFoldDB" id="A0A0E0MV57"/>
<dbReference type="EnsemblPlants" id="ORUFI01G13630.1">
    <property type="protein sequence ID" value="ORUFI01G13630.1"/>
    <property type="gene ID" value="ORUFI01G13630"/>
</dbReference>
<dbReference type="Gene3D" id="1.20.1050.80">
    <property type="entry name" value="VPS9 domain"/>
    <property type="match status" value="1"/>
</dbReference>
<protein>
    <recommendedName>
        <fullName evidence="1">VPS9 domain-containing protein</fullName>
    </recommendedName>
</protein>
<dbReference type="GO" id="GO:0005085">
    <property type="term" value="F:guanyl-nucleotide exchange factor activity"/>
    <property type="evidence" value="ECO:0007669"/>
    <property type="project" value="InterPro"/>
</dbReference>
<evidence type="ECO:0000259" key="1">
    <source>
        <dbReference type="PROSITE" id="PS51205"/>
    </source>
</evidence>
<dbReference type="InterPro" id="IPR045046">
    <property type="entry name" value="Vps9-like"/>
</dbReference>
<dbReference type="Proteomes" id="UP000008022">
    <property type="component" value="Unassembled WGS sequence"/>
</dbReference>
<feature type="domain" description="VPS9" evidence="1">
    <location>
        <begin position="1"/>
        <end position="58"/>
    </location>
</feature>
<dbReference type="STRING" id="4529.A0A0E0MV57"/>
<keyword evidence="3" id="KW-1185">Reference proteome</keyword>
<dbReference type="InterPro" id="IPR003123">
    <property type="entry name" value="VPS9"/>
</dbReference>
<dbReference type="GO" id="GO:0030139">
    <property type="term" value="C:endocytic vesicle"/>
    <property type="evidence" value="ECO:0007669"/>
    <property type="project" value="TreeGrafter"/>
</dbReference>
<reference evidence="2" key="2">
    <citation type="submission" date="2015-06" db="UniProtKB">
        <authorList>
            <consortium name="EnsemblPlants"/>
        </authorList>
    </citation>
    <scope>IDENTIFICATION</scope>
</reference>
<dbReference type="SUPFAM" id="SSF109993">
    <property type="entry name" value="VPS9 domain"/>
    <property type="match status" value="1"/>
</dbReference>
<evidence type="ECO:0000313" key="3">
    <source>
        <dbReference type="Proteomes" id="UP000008022"/>
    </source>
</evidence>
<proteinExistence type="predicted"/>
<dbReference type="PANTHER" id="PTHR23101:SF63">
    <property type="entry name" value="VACUOLAR PROTEIN SORTING-ASSOCIATED PROTEIN 9A-LIKE ISOFORM X1"/>
    <property type="match status" value="1"/>
</dbReference>
<dbReference type="HOGENOM" id="CLU_2982424_0_0_1"/>
<organism evidence="2 3">
    <name type="scientific">Oryza rufipogon</name>
    <name type="common">Brownbeard rice</name>
    <name type="synonym">Asian wild rice</name>
    <dbReference type="NCBI Taxonomy" id="4529"/>
    <lineage>
        <taxon>Eukaryota</taxon>
        <taxon>Viridiplantae</taxon>
        <taxon>Streptophyta</taxon>
        <taxon>Embryophyta</taxon>
        <taxon>Tracheophyta</taxon>
        <taxon>Spermatophyta</taxon>
        <taxon>Magnoliopsida</taxon>
        <taxon>Liliopsida</taxon>
        <taxon>Poales</taxon>
        <taxon>Poaceae</taxon>
        <taxon>BOP clade</taxon>
        <taxon>Oryzoideae</taxon>
        <taxon>Oryzeae</taxon>
        <taxon>Oryzinae</taxon>
        <taxon>Oryza</taxon>
    </lineage>
</organism>
<dbReference type="Gramene" id="ORUFI01G13630.1">
    <property type="protein sequence ID" value="ORUFI01G13630.1"/>
    <property type="gene ID" value="ORUFI01G13630"/>
</dbReference>